<protein>
    <recommendedName>
        <fullName evidence="4">Xylanase inhibitor C-terminal domain-containing protein</fullName>
    </recommendedName>
</protein>
<dbReference type="InterPro" id="IPR051708">
    <property type="entry name" value="Plant_Aspart_Prot_A1"/>
</dbReference>
<keyword evidence="2" id="KW-0378">Hydrolase</keyword>
<evidence type="ECO:0000313" key="5">
    <source>
        <dbReference type="EMBL" id="MQM10038.1"/>
    </source>
</evidence>
<dbReference type="OrthoDB" id="2747330at2759"/>
<gene>
    <name evidence="5" type="ORF">Taro_042927</name>
</gene>
<keyword evidence="1" id="KW-0645">Protease</keyword>
<evidence type="ECO:0000313" key="6">
    <source>
        <dbReference type="Proteomes" id="UP000652761"/>
    </source>
</evidence>
<sequence length="367" mass="39454">LPSSLRRPRHWPPAPAIPALGPSHQRHLLPALLVEGELRGQSAAVECSRVCPPYVVVYGSGLTRGLLLCETMDVSERPGGDVLDFVVGCSIFSTHQPPAGVAGPASLPSQLGLRRFSYCLISRIYDDQEGAMGDVVLEGAAESSWDGLSFTPFLRNPAATAGSPFSVYYYLGLRRITVDGAKVRIPHAALLPLPSGDGGTIIDSGTTITYMEPRVFEPVAAAAAGRYNRSEVLEQLTGLRPCFRLAGAGNRLPQLTFHWKGGAKMKFKTLFMSSSKRAPQRDGKAPASPSPPAPPALPFPETYSPDYWNGFYVGWTMALQKASRLYHHKGLTNILPDIGPRAEQICSSPSSRPSPARSYSSPPASTE</sequence>
<feature type="region of interest" description="Disordered" evidence="3">
    <location>
        <begin position="340"/>
        <end position="367"/>
    </location>
</feature>
<name>A0A843WU73_COLES</name>
<feature type="compositionally biased region" description="Pro residues" evidence="3">
    <location>
        <begin position="288"/>
        <end position="298"/>
    </location>
</feature>
<feature type="region of interest" description="Disordered" evidence="3">
    <location>
        <begin position="275"/>
        <end position="298"/>
    </location>
</feature>
<reference evidence="5" key="1">
    <citation type="submission" date="2017-07" db="EMBL/GenBank/DDBJ databases">
        <title>Taro Niue Genome Assembly and Annotation.</title>
        <authorList>
            <person name="Atibalentja N."/>
            <person name="Keating K."/>
            <person name="Fields C.J."/>
        </authorList>
    </citation>
    <scope>NUCLEOTIDE SEQUENCE</scope>
    <source>
        <strain evidence="5">Niue_2</strain>
        <tissue evidence="5">Leaf</tissue>
    </source>
</reference>
<evidence type="ECO:0000259" key="4">
    <source>
        <dbReference type="Pfam" id="PF14541"/>
    </source>
</evidence>
<dbReference type="Proteomes" id="UP000652761">
    <property type="component" value="Unassembled WGS sequence"/>
</dbReference>
<organism evidence="5 6">
    <name type="scientific">Colocasia esculenta</name>
    <name type="common">Wild taro</name>
    <name type="synonym">Arum esculentum</name>
    <dbReference type="NCBI Taxonomy" id="4460"/>
    <lineage>
        <taxon>Eukaryota</taxon>
        <taxon>Viridiplantae</taxon>
        <taxon>Streptophyta</taxon>
        <taxon>Embryophyta</taxon>
        <taxon>Tracheophyta</taxon>
        <taxon>Spermatophyta</taxon>
        <taxon>Magnoliopsida</taxon>
        <taxon>Liliopsida</taxon>
        <taxon>Araceae</taxon>
        <taxon>Aroideae</taxon>
        <taxon>Colocasieae</taxon>
        <taxon>Colocasia</taxon>
    </lineage>
</organism>
<dbReference type="AlphaFoldDB" id="A0A843WU73"/>
<proteinExistence type="predicted"/>
<dbReference type="InterPro" id="IPR032799">
    <property type="entry name" value="TAXi_C"/>
</dbReference>
<evidence type="ECO:0000256" key="2">
    <source>
        <dbReference type="ARBA" id="ARBA00022801"/>
    </source>
</evidence>
<dbReference type="InterPro" id="IPR021109">
    <property type="entry name" value="Peptidase_aspartic_dom_sf"/>
</dbReference>
<comment type="caution">
    <text evidence="5">The sequence shown here is derived from an EMBL/GenBank/DDBJ whole genome shotgun (WGS) entry which is preliminary data.</text>
</comment>
<feature type="compositionally biased region" description="Low complexity" evidence="3">
    <location>
        <begin position="347"/>
        <end position="367"/>
    </location>
</feature>
<accession>A0A843WU73</accession>
<keyword evidence="6" id="KW-1185">Reference proteome</keyword>
<dbReference type="EMBL" id="NMUH01004556">
    <property type="protein sequence ID" value="MQM10038.1"/>
    <property type="molecule type" value="Genomic_DNA"/>
</dbReference>
<dbReference type="GO" id="GO:0006508">
    <property type="term" value="P:proteolysis"/>
    <property type="evidence" value="ECO:0007669"/>
    <property type="project" value="UniProtKB-KW"/>
</dbReference>
<dbReference type="PANTHER" id="PTHR47967:SF36">
    <property type="entry name" value="PEPTIDASE A1 DOMAIN-CONTAINING PROTEIN"/>
    <property type="match status" value="1"/>
</dbReference>
<dbReference type="SUPFAM" id="SSF50630">
    <property type="entry name" value="Acid proteases"/>
    <property type="match status" value="1"/>
</dbReference>
<dbReference type="GO" id="GO:0005576">
    <property type="term" value="C:extracellular region"/>
    <property type="evidence" value="ECO:0007669"/>
    <property type="project" value="TreeGrafter"/>
</dbReference>
<evidence type="ECO:0000256" key="3">
    <source>
        <dbReference type="SAM" id="MobiDB-lite"/>
    </source>
</evidence>
<dbReference type="Pfam" id="PF14541">
    <property type="entry name" value="TAXi_C"/>
    <property type="match status" value="1"/>
</dbReference>
<feature type="non-terminal residue" evidence="5">
    <location>
        <position position="1"/>
    </location>
</feature>
<evidence type="ECO:0000256" key="1">
    <source>
        <dbReference type="ARBA" id="ARBA00022670"/>
    </source>
</evidence>
<dbReference type="Gene3D" id="2.40.70.10">
    <property type="entry name" value="Acid Proteases"/>
    <property type="match status" value="2"/>
</dbReference>
<dbReference type="PANTHER" id="PTHR47967">
    <property type="entry name" value="OS07G0603500 PROTEIN-RELATED"/>
    <property type="match status" value="1"/>
</dbReference>
<feature type="domain" description="Xylanase inhibitor C-terminal" evidence="4">
    <location>
        <begin position="169"/>
        <end position="269"/>
    </location>
</feature>
<dbReference type="GO" id="GO:0008233">
    <property type="term" value="F:peptidase activity"/>
    <property type="evidence" value="ECO:0007669"/>
    <property type="project" value="UniProtKB-KW"/>
</dbReference>